<keyword evidence="2" id="KW-1185">Reference proteome</keyword>
<accession>A0ACC3S4Y3</accession>
<protein>
    <submittedName>
        <fullName evidence="1">Uncharacterized protein</fullName>
    </submittedName>
</protein>
<dbReference type="Proteomes" id="UP001320706">
    <property type="component" value="Unassembled WGS sequence"/>
</dbReference>
<evidence type="ECO:0000313" key="1">
    <source>
        <dbReference type="EMBL" id="KAK8195895.1"/>
    </source>
</evidence>
<proteinExistence type="predicted"/>
<organism evidence="1 2">
    <name type="scientific">Zalaria obscura</name>
    <dbReference type="NCBI Taxonomy" id="2024903"/>
    <lineage>
        <taxon>Eukaryota</taxon>
        <taxon>Fungi</taxon>
        <taxon>Dikarya</taxon>
        <taxon>Ascomycota</taxon>
        <taxon>Pezizomycotina</taxon>
        <taxon>Dothideomycetes</taxon>
        <taxon>Dothideomycetidae</taxon>
        <taxon>Dothideales</taxon>
        <taxon>Zalariaceae</taxon>
        <taxon>Zalaria</taxon>
    </lineage>
</organism>
<gene>
    <name evidence="1" type="ORF">M8818_007046</name>
</gene>
<dbReference type="EMBL" id="JAMKPW020000042">
    <property type="protein sequence ID" value="KAK8195895.1"/>
    <property type="molecule type" value="Genomic_DNA"/>
</dbReference>
<reference evidence="1" key="1">
    <citation type="submission" date="2024-02" db="EMBL/GenBank/DDBJ databases">
        <title>Metagenome Assembled Genome of Zalaria obscura JY119.</title>
        <authorList>
            <person name="Vighnesh L."/>
            <person name="Jagadeeshwari U."/>
            <person name="Venkata Ramana C."/>
            <person name="Sasikala C."/>
        </authorList>
    </citation>
    <scope>NUCLEOTIDE SEQUENCE</scope>
    <source>
        <strain evidence="1">JY119</strain>
    </source>
</reference>
<sequence length="504" mass="56628">MGNSSRIFKEPSGRPMQDWIETVPNEGLIRYRHVFNAERVLLTDPKALGEVLVTKNYEFIKPANIRNGLGRILGVGILLAEGDEHKVTLTFLRTMDANANPNQRQRKNLMPAFHFRHVKELYPTFWDKSREMVETMAEAMKKPSENSEKASNVVEVTGWTSRATLDIIGVAGLGGDFGALKDPNNKLIATYRNIFNPPRYARYMQLAGMFVPQWILRALPVKRNTEIEDASAFIKQTCRDLIASKKAKMEKAERTEKDILSVAIESGGFTDEELVNQLMTFLVAGKHYQCDLLWSIKSDIWTGHETTSTAMTWAIYLLSKNKDVQSKLRAEIHSKLPSIRDADAEIDHTDIDDCHYLHAVCNEVLRTWAPVSLTMRTAAHDATINGQLIPKNTIVILCPWAVNNSTKLWGPDAAEFKPERWMAEGQANKGGADSNYSFLTFLHGPRSCIGLGFARAEFACLLAAWFGRFETELENPDFVPEIKGGITAKPKGGLWVKLSEAQGW</sequence>
<comment type="caution">
    <text evidence="1">The sequence shown here is derived from an EMBL/GenBank/DDBJ whole genome shotgun (WGS) entry which is preliminary data.</text>
</comment>
<name>A0ACC3S4Y3_9PEZI</name>
<evidence type="ECO:0000313" key="2">
    <source>
        <dbReference type="Proteomes" id="UP001320706"/>
    </source>
</evidence>